<sequence length="123" mass="14014">MMKLFVTTILVCVMGSAAKHSCTHSPLEPTTFDKLPEDIQGRLNKRLKTQFDSNTKIYKYRVHVTKSDGSGITFDPYMITPQTGKTIYLKVRGDEADENRFLTLNFKQEDFERFYSTCSASAA</sequence>
<evidence type="ECO:0000256" key="1">
    <source>
        <dbReference type="SAM" id="SignalP"/>
    </source>
</evidence>
<protein>
    <recommendedName>
        <fullName evidence="4">Secreted protein</fullName>
    </recommendedName>
</protein>
<feature type="signal peptide" evidence="1">
    <location>
        <begin position="1"/>
        <end position="18"/>
    </location>
</feature>
<comment type="caution">
    <text evidence="2">The sequence shown here is derived from an EMBL/GenBank/DDBJ whole genome shotgun (WGS) entry which is preliminary data.</text>
</comment>
<accession>A0AAN8F3Z1</accession>
<evidence type="ECO:0008006" key="4">
    <source>
        <dbReference type="Google" id="ProtNLM"/>
    </source>
</evidence>
<evidence type="ECO:0000313" key="2">
    <source>
        <dbReference type="EMBL" id="KAK5969890.1"/>
    </source>
</evidence>
<keyword evidence="1" id="KW-0732">Signal</keyword>
<name>A0AAN8F3Z1_TRICO</name>
<reference evidence="2 3" key="1">
    <citation type="submission" date="2019-10" db="EMBL/GenBank/DDBJ databases">
        <title>Assembly and Annotation for the nematode Trichostrongylus colubriformis.</title>
        <authorList>
            <person name="Martin J."/>
        </authorList>
    </citation>
    <scope>NUCLEOTIDE SEQUENCE [LARGE SCALE GENOMIC DNA]</scope>
    <source>
        <strain evidence="2">G859</strain>
        <tissue evidence="2">Whole worm</tissue>
    </source>
</reference>
<dbReference type="AlphaFoldDB" id="A0AAN8F3Z1"/>
<dbReference type="Proteomes" id="UP001331761">
    <property type="component" value="Unassembled WGS sequence"/>
</dbReference>
<keyword evidence="3" id="KW-1185">Reference proteome</keyword>
<organism evidence="2 3">
    <name type="scientific">Trichostrongylus colubriformis</name>
    <name type="common">Black scour worm</name>
    <dbReference type="NCBI Taxonomy" id="6319"/>
    <lineage>
        <taxon>Eukaryota</taxon>
        <taxon>Metazoa</taxon>
        <taxon>Ecdysozoa</taxon>
        <taxon>Nematoda</taxon>
        <taxon>Chromadorea</taxon>
        <taxon>Rhabditida</taxon>
        <taxon>Rhabditina</taxon>
        <taxon>Rhabditomorpha</taxon>
        <taxon>Strongyloidea</taxon>
        <taxon>Trichostrongylidae</taxon>
        <taxon>Trichostrongylus</taxon>
    </lineage>
</organism>
<gene>
    <name evidence="2" type="ORF">GCK32_012440</name>
</gene>
<proteinExistence type="predicted"/>
<feature type="chain" id="PRO_5042861955" description="Secreted protein" evidence="1">
    <location>
        <begin position="19"/>
        <end position="123"/>
    </location>
</feature>
<dbReference type="EMBL" id="WIXE01019615">
    <property type="protein sequence ID" value="KAK5969890.1"/>
    <property type="molecule type" value="Genomic_DNA"/>
</dbReference>
<evidence type="ECO:0000313" key="3">
    <source>
        <dbReference type="Proteomes" id="UP001331761"/>
    </source>
</evidence>